<sequence length="407" mass="45976">MEQKFERDMLYREVWATPISTLAKKYGISDNGLRKICVALEVPLPIRGHWARIAAGHKIPTPTLPATSGRTHFVCRGANTDGSAAYPWKDEKLQSQLLLEADPQNAIVVPAELEKPHHLVVAAAKAVRAERDKLVRSRERATRPRKPNEPWRFDMSPANWHEYERHGHIELSEDVLPLRVSLEATDRALRIWDAILKACESRGLQVSVEPRLMQVSDGTHHVGLRLSEKFDRITRPTSWGGQETVKSRPTGRLRIFVVGSYETKIEDRPEHLIELQLNDVLQRIYRGLAARRAWDKAFEKKQREKAEAAKAREQALAAEAEATRLREEELRQQQAAQAAAAERERLLIAEAASWRDAETIRAYATHLKATAAVESAPTPTLTAWLAWADTVADKLDPTSKRLLGTEP</sequence>
<evidence type="ECO:0000313" key="1">
    <source>
        <dbReference type="EMBL" id="MFJ1467735.1"/>
    </source>
</evidence>
<dbReference type="Proteomes" id="UP001168096">
    <property type="component" value="Unassembled WGS sequence"/>
</dbReference>
<keyword evidence="2" id="KW-1185">Reference proteome</keyword>
<evidence type="ECO:0000313" key="2">
    <source>
        <dbReference type="Proteomes" id="UP001168096"/>
    </source>
</evidence>
<proteinExistence type="predicted"/>
<organism evidence="1 2">
    <name type="scientific">Massilia orientalis</name>
    <dbReference type="NCBI Taxonomy" id="3050128"/>
    <lineage>
        <taxon>Bacteria</taxon>
        <taxon>Pseudomonadati</taxon>
        <taxon>Pseudomonadota</taxon>
        <taxon>Betaproteobacteria</taxon>
        <taxon>Burkholderiales</taxon>
        <taxon>Oxalobacteraceae</taxon>
        <taxon>Telluria group</taxon>
        <taxon>Massilia</taxon>
    </lineage>
</organism>
<protein>
    <submittedName>
        <fullName evidence="1">Uncharacterized protein</fullName>
    </submittedName>
</protein>
<comment type="caution">
    <text evidence="1">The sequence shown here is derived from an EMBL/GenBank/DDBJ whole genome shotgun (WGS) entry which is preliminary data.</text>
</comment>
<reference evidence="1" key="1">
    <citation type="submission" date="2024-11" db="EMBL/GenBank/DDBJ databases">
        <title>Description of Massilia orientalis sp. nov., isolated from rhizosphere soil of Ageratina adenophora.</title>
        <authorList>
            <person name="Wang Y."/>
        </authorList>
    </citation>
    <scope>NUCLEOTIDE SEQUENCE</scope>
    <source>
        <strain evidence="1">YIM B02787</strain>
    </source>
</reference>
<accession>A0ACC7M8D3</accession>
<dbReference type="EMBL" id="JASNRB020000004">
    <property type="protein sequence ID" value="MFJ1467735.1"/>
    <property type="molecule type" value="Genomic_DNA"/>
</dbReference>
<name>A0ACC7M8D3_9BURK</name>
<gene>
    <name evidence="1" type="ORF">QPK29_008440</name>
</gene>